<evidence type="ECO:0000313" key="5">
    <source>
        <dbReference type="Proteomes" id="UP001501842"/>
    </source>
</evidence>
<dbReference type="InterPro" id="IPR025519">
    <property type="entry name" value="DUF4407"/>
</dbReference>
<organism evidence="4 5">
    <name type="scientific">Actinocorallia aurantiaca</name>
    <dbReference type="NCBI Taxonomy" id="46204"/>
    <lineage>
        <taxon>Bacteria</taxon>
        <taxon>Bacillati</taxon>
        <taxon>Actinomycetota</taxon>
        <taxon>Actinomycetes</taxon>
        <taxon>Streptosporangiales</taxon>
        <taxon>Thermomonosporaceae</taxon>
        <taxon>Actinocorallia</taxon>
    </lineage>
</organism>
<feature type="transmembrane region" description="Helical" evidence="2">
    <location>
        <begin position="265"/>
        <end position="282"/>
    </location>
</feature>
<feature type="domain" description="HTH cro/C1-type" evidence="3">
    <location>
        <begin position="118"/>
        <end position="177"/>
    </location>
</feature>
<feature type="domain" description="HTH cro/C1-type" evidence="3">
    <location>
        <begin position="24"/>
        <end position="79"/>
    </location>
</feature>
<dbReference type="RefSeq" id="WP_344454460.1">
    <property type="nucleotide sequence ID" value="NZ_BAAATZ010000027.1"/>
</dbReference>
<evidence type="ECO:0000259" key="3">
    <source>
        <dbReference type="SMART" id="SM00530"/>
    </source>
</evidence>
<sequence>MSKSGRAQEPLPATGDPRNAFTEHLKALRGQSGLTFREMAEQSNYSPTSLTAVTRGKKLPSWDVTAAFVRVCGGDEEQARRLWEEAACAAGRPVPAVDSDQDPPDPMTAASVAEYMERLNDLRAWSGLSLRKLDDRSTRHEALPRSTISDNLRRTSLPDTSFMFRYLKACGLTDDQAQPWLTTYDRLAEKENAAAAAAAVTAPSPQPDPRRWAVFLRRLLGFSEVVLDRIPHERARYTRRSALHLIFLISNGAVAFVGISAFAGVFWALFVAIPIVYMDFVTNKAVVVSLNTQVSQRRRYKGAVPHLVLLALAGLIIAEPLMLQLYQVPIENQVTVARTANYNTTIDRLRICNPVAYTTELPSGCASFTLALDNRTTLHRQRLAQLKRAVADQKDKVDDGEKTVANLQQIARLECAGLSLLGGSDIVGEGPRCMQTRRGADRVLALQRNDKERLHQLQTEFTGLTFQIGATIDRAINSRARSIFTDPIGLLERQEAFTAVSRHNTLILTSAIGLRVLIILLPMSVVLLTLLEKNSPYQRLLQEDLDQFLNNFRAQSTQQLHELLTSITDLLQRATDQGPTAQLNTDTLVKHLTEVHKQLTAITESTREHRNDQQ</sequence>
<gene>
    <name evidence="4" type="ORF">GCM10010439_55550</name>
</gene>
<feature type="transmembrane region" description="Helical" evidence="2">
    <location>
        <begin position="303"/>
        <end position="323"/>
    </location>
</feature>
<dbReference type="Pfam" id="PF14362">
    <property type="entry name" value="DUF4407"/>
    <property type="match status" value="1"/>
</dbReference>
<evidence type="ECO:0000313" key="4">
    <source>
        <dbReference type="EMBL" id="GAA2734045.1"/>
    </source>
</evidence>
<dbReference type="Gene3D" id="1.10.260.40">
    <property type="entry name" value="lambda repressor-like DNA-binding domains"/>
    <property type="match status" value="1"/>
</dbReference>
<dbReference type="EMBL" id="BAAATZ010000027">
    <property type="protein sequence ID" value="GAA2734045.1"/>
    <property type="molecule type" value="Genomic_DNA"/>
</dbReference>
<proteinExistence type="predicted"/>
<name>A0ABP6H1A9_9ACTN</name>
<keyword evidence="5" id="KW-1185">Reference proteome</keyword>
<dbReference type="InterPro" id="IPR001387">
    <property type="entry name" value="Cro/C1-type_HTH"/>
</dbReference>
<keyword evidence="2" id="KW-0472">Membrane</keyword>
<dbReference type="CDD" id="cd00093">
    <property type="entry name" value="HTH_XRE"/>
    <property type="match status" value="1"/>
</dbReference>
<keyword evidence="2" id="KW-1133">Transmembrane helix</keyword>
<dbReference type="InterPro" id="IPR010982">
    <property type="entry name" value="Lambda_DNA-bd_dom_sf"/>
</dbReference>
<dbReference type="Proteomes" id="UP001501842">
    <property type="component" value="Unassembled WGS sequence"/>
</dbReference>
<feature type="region of interest" description="Disordered" evidence="1">
    <location>
        <begin position="1"/>
        <end position="20"/>
    </location>
</feature>
<evidence type="ECO:0000256" key="2">
    <source>
        <dbReference type="SAM" id="Phobius"/>
    </source>
</evidence>
<evidence type="ECO:0000256" key="1">
    <source>
        <dbReference type="SAM" id="MobiDB-lite"/>
    </source>
</evidence>
<comment type="caution">
    <text evidence="4">The sequence shown here is derived from an EMBL/GenBank/DDBJ whole genome shotgun (WGS) entry which is preliminary data.</text>
</comment>
<dbReference type="SUPFAM" id="SSF47413">
    <property type="entry name" value="lambda repressor-like DNA-binding domains"/>
    <property type="match status" value="1"/>
</dbReference>
<feature type="transmembrane region" description="Helical" evidence="2">
    <location>
        <begin position="242"/>
        <end position="259"/>
    </location>
</feature>
<dbReference type="SMART" id="SM00530">
    <property type="entry name" value="HTH_XRE"/>
    <property type="match status" value="2"/>
</dbReference>
<keyword evidence="2" id="KW-0812">Transmembrane</keyword>
<reference evidence="5" key="1">
    <citation type="journal article" date="2019" name="Int. J. Syst. Evol. Microbiol.">
        <title>The Global Catalogue of Microorganisms (GCM) 10K type strain sequencing project: providing services to taxonomists for standard genome sequencing and annotation.</title>
        <authorList>
            <consortium name="The Broad Institute Genomics Platform"/>
            <consortium name="The Broad Institute Genome Sequencing Center for Infectious Disease"/>
            <person name="Wu L."/>
            <person name="Ma J."/>
        </authorList>
    </citation>
    <scope>NUCLEOTIDE SEQUENCE [LARGE SCALE GENOMIC DNA]</scope>
    <source>
        <strain evidence="5">JCM 8201</strain>
    </source>
</reference>
<accession>A0ABP6H1A9</accession>
<dbReference type="Pfam" id="PF13560">
    <property type="entry name" value="HTH_31"/>
    <property type="match status" value="1"/>
</dbReference>
<protein>
    <recommendedName>
        <fullName evidence="3">HTH cro/C1-type domain-containing protein</fullName>
    </recommendedName>
</protein>